<comment type="caution">
    <text evidence="7">The sequence shown here is derived from an EMBL/GenBank/DDBJ whole genome shotgun (WGS) entry which is preliminary data.</text>
</comment>
<reference evidence="7 8" key="1">
    <citation type="submission" date="2016-06" db="EMBL/GenBank/DDBJ databases">
        <title>Draft genome sequence of Flavobacterium succinicans strain DD5b.</title>
        <authorList>
            <person name="Poehlein A."/>
            <person name="Daniel R."/>
            <person name="Simeonova D.D."/>
        </authorList>
    </citation>
    <scope>NUCLEOTIDE SEQUENCE [LARGE SCALE GENOMIC DNA]</scope>
    <source>
        <strain evidence="7 8">DD5b</strain>
    </source>
</reference>
<dbReference type="PATRIC" id="fig|29536.5.peg.2275"/>
<keyword evidence="3" id="KW-0540">Nuclease</keyword>
<evidence type="ECO:0000256" key="4">
    <source>
        <dbReference type="ARBA" id="ARBA00022759"/>
    </source>
</evidence>
<dbReference type="PANTHER" id="PTHR38039:SF1">
    <property type="entry name" value="TOXIN YOEB"/>
    <property type="match status" value="1"/>
</dbReference>
<organism evidence="7 8">
    <name type="scientific">Flavobacterium succinicans</name>
    <dbReference type="NCBI Taxonomy" id="29536"/>
    <lineage>
        <taxon>Bacteria</taxon>
        <taxon>Pseudomonadati</taxon>
        <taxon>Bacteroidota</taxon>
        <taxon>Flavobacteriia</taxon>
        <taxon>Flavobacteriales</taxon>
        <taxon>Flavobacteriaceae</taxon>
        <taxon>Flavobacterium</taxon>
    </lineage>
</organism>
<evidence type="ECO:0000256" key="3">
    <source>
        <dbReference type="ARBA" id="ARBA00022722"/>
    </source>
</evidence>
<dbReference type="RefSeq" id="WP_064715961.1">
    <property type="nucleotide sequence ID" value="NZ_JMTM01000060.1"/>
</dbReference>
<dbReference type="SUPFAM" id="SSF143011">
    <property type="entry name" value="RelE-like"/>
    <property type="match status" value="1"/>
</dbReference>
<dbReference type="InterPro" id="IPR009614">
    <property type="entry name" value="YoeB_toxin"/>
</dbReference>
<dbReference type="AlphaFoldDB" id="A0A199XP19"/>
<keyword evidence="5 7" id="KW-0378">Hydrolase</keyword>
<evidence type="ECO:0000256" key="2">
    <source>
        <dbReference type="ARBA" id="ARBA00022649"/>
    </source>
</evidence>
<dbReference type="GO" id="GO:0045892">
    <property type="term" value="P:negative regulation of DNA-templated transcription"/>
    <property type="evidence" value="ECO:0007669"/>
    <property type="project" value="TreeGrafter"/>
</dbReference>
<comment type="similarity">
    <text evidence="1">Belongs to the YoeB family.</text>
</comment>
<dbReference type="GO" id="GO:0004519">
    <property type="term" value="F:endonuclease activity"/>
    <property type="evidence" value="ECO:0007669"/>
    <property type="project" value="UniProtKB-KW"/>
</dbReference>
<dbReference type="PANTHER" id="PTHR38039">
    <property type="entry name" value="TOXIN YOEB"/>
    <property type="match status" value="1"/>
</dbReference>
<dbReference type="Gene3D" id="3.30.2310.20">
    <property type="entry name" value="RelE-like"/>
    <property type="match status" value="1"/>
</dbReference>
<keyword evidence="4" id="KW-0255">Endonuclease</keyword>
<dbReference type="OrthoDB" id="9801102at2"/>
<evidence type="ECO:0000313" key="8">
    <source>
        <dbReference type="Proteomes" id="UP000093807"/>
    </source>
</evidence>
<proteinExistence type="inferred from homology"/>
<dbReference type="NCBIfam" id="TIGR02116">
    <property type="entry name" value="toxin_Txe_YoeB"/>
    <property type="match status" value="1"/>
</dbReference>
<gene>
    <name evidence="7" type="primary">yoeB</name>
    <name evidence="7" type="ORF">FLB_21780</name>
</gene>
<sequence length="90" mass="10692">MEVIYSEKAQKDREFWKKSGNKAIMNKISALIEDIQLHPYEGLGKPEQLKHQLSGRWSRRINKEHRIIYKVTEENTIEILDILSLKGHYE</sequence>
<dbReference type="GO" id="GO:0006401">
    <property type="term" value="P:RNA catabolic process"/>
    <property type="evidence" value="ECO:0007669"/>
    <property type="project" value="InterPro"/>
</dbReference>
<keyword evidence="2" id="KW-1277">Toxin-antitoxin system</keyword>
<protein>
    <recommendedName>
        <fullName evidence="6">Putative mRNA interferase YoeB</fullName>
    </recommendedName>
</protein>
<dbReference type="EMBL" id="JMTM01000060">
    <property type="protein sequence ID" value="OAZ03390.1"/>
    <property type="molecule type" value="Genomic_DNA"/>
</dbReference>
<dbReference type="InterPro" id="IPR035093">
    <property type="entry name" value="RelE/ParE_toxin_dom_sf"/>
</dbReference>
<dbReference type="Pfam" id="PF06769">
    <property type="entry name" value="YoeB_toxin"/>
    <property type="match status" value="1"/>
</dbReference>
<evidence type="ECO:0000256" key="6">
    <source>
        <dbReference type="ARBA" id="ARBA00030388"/>
    </source>
</evidence>
<dbReference type="GO" id="GO:0016787">
    <property type="term" value="F:hydrolase activity"/>
    <property type="evidence" value="ECO:0007669"/>
    <property type="project" value="UniProtKB-KW"/>
</dbReference>
<keyword evidence="8" id="KW-1185">Reference proteome</keyword>
<dbReference type="Proteomes" id="UP000093807">
    <property type="component" value="Unassembled WGS sequence"/>
</dbReference>
<evidence type="ECO:0000256" key="1">
    <source>
        <dbReference type="ARBA" id="ARBA00008172"/>
    </source>
</evidence>
<accession>A0A199XP19</accession>
<evidence type="ECO:0000313" key="7">
    <source>
        <dbReference type="EMBL" id="OAZ03390.1"/>
    </source>
</evidence>
<dbReference type="InterPro" id="IPR007712">
    <property type="entry name" value="RelE/ParE_toxin"/>
</dbReference>
<dbReference type="NCBIfam" id="TIGR02385">
    <property type="entry name" value="RelE_StbE"/>
    <property type="match status" value="1"/>
</dbReference>
<name>A0A199XP19_9FLAO</name>
<evidence type="ECO:0000256" key="5">
    <source>
        <dbReference type="ARBA" id="ARBA00022801"/>
    </source>
</evidence>